<dbReference type="InterPro" id="IPR029058">
    <property type="entry name" value="AB_hydrolase_fold"/>
</dbReference>
<dbReference type="SUPFAM" id="SSF53474">
    <property type="entry name" value="alpha/beta-Hydrolases"/>
    <property type="match status" value="1"/>
</dbReference>
<comment type="caution">
    <text evidence="2">The sequence shown here is derived from an EMBL/GenBank/DDBJ whole genome shotgun (WGS) entry which is preliminary data.</text>
</comment>
<sequence>MFKNIDGVISFNTQAFALANPCVWSTCEGLPAEERNYTISCCNLQVPLNYAKSNQSLIRISMVRFSPPNPNNNTLFLLNGGPGEAGLGAIGVVGQLIPAEYGITLIAPDHRGTGFSSPLGCDDHNSQIVTMDCITYLTNRWTIEGLNQFSTTSAAHDLSIQIQASQSTGRIAILALSYGTYWLNRFLDIYPNLAQAAVMDSPLNLLLHGFTMYNIRAASVALQFLSYCHYQIECIQYFPNDSPAIMLNKILQEIDSNKQKCTNTFLTKYNLTSSIIKKTFFRMFQSAGYHYDRTVIPAVIFRLNRCNQEDVATLDFFFNAQDLSPTSSNETSPSDANGLVLDSDALFNNIAFSELWLEFNQSEVDQQTLNTWQNATIIAPDLRSDFVALRQAWPKYPLDEYRYHLANSSVLMIAGQLDGATPLDFASHLASITGKIRTLYSIPLSGHIIQSFITATGYTCPLHLILSWAFPALFPSEWNDPACIRDLPTTIDFVGATVMGQMSSMKLLNVSLPFGSTNTSQPGNIAPSHDSASLFISSLCLTYISRFFLDIQ</sequence>
<dbReference type="EMBL" id="CAJNOT010000379">
    <property type="protein sequence ID" value="CAF0960856.1"/>
    <property type="molecule type" value="Genomic_DNA"/>
</dbReference>
<evidence type="ECO:0000313" key="3">
    <source>
        <dbReference type="Proteomes" id="UP000663864"/>
    </source>
</evidence>
<dbReference type="AlphaFoldDB" id="A0A814DVC8"/>
<evidence type="ECO:0000259" key="1">
    <source>
        <dbReference type="Pfam" id="PF00561"/>
    </source>
</evidence>
<dbReference type="InterPro" id="IPR000073">
    <property type="entry name" value="AB_hydrolase_1"/>
</dbReference>
<evidence type="ECO:0000313" key="2">
    <source>
        <dbReference type="EMBL" id="CAF0960856.1"/>
    </source>
</evidence>
<organism evidence="2 3">
    <name type="scientific">Rotaria sordida</name>
    <dbReference type="NCBI Taxonomy" id="392033"/>
    <lineage>
        <taxon>Eukaryota</taxon>
        <taxon>Metazoa</taxon>
        <taxon>Spiralia</taxon>
        <taxon>Gnathifera</taxon>
        <taxon>Rotifera</taxon>
        <taxon>Eurotatoria</taxon>
        <taxon>Bdelloidea</taxon>
        <taxon>Philodinida</taxon>
        <taxon>Philodinidae</taxon>
        <taxon>Rotaria</taxon>
    </lineage>
</organism>
<dbReference type="Pfam" id="PF00561">
    <property type="entry name" value="Abhydrolase_1"/>
    <property type="match status" value="1"/>
</dbReference>
<reference evidence="2" key="1">
    <citation type="submission" date="2021-02" db="EMBL/GenBank/DDBJ databases">
        <authorList>
            <person name="Nowell W R."/>
        </authorList>
    </citation>
    <scope>NUCLEOTIDE SEQUENCE</scope>
</reference>
<feature type="domain" description="AB hydrolase-1" evidence="1">
    <location>
        <begin position="74"/>
        <end position="206"/>
    </location>
</feature>
<gene>
    <name evidence="2" type="ORF">ZHD862_LOCUS10511</name>
</gene>
<name>A0A814DVC8_9BILA</name>
<protein>
    <recommendedName>
        <fullName evidence="1">AB hydrolase-1 domain-containing protein</fullName>
    </recommendedName>
</protein>
<accession>A0A814DVC8</accession>
<dbReference type="Gene3D" id="3.40.50.1820">
    <property type="entry name" value="alpha/beta hydrolase"/>
    <property type="match status" value="1"/>
</dbReference>
<proteinExistence type="predicted"/>
<dbReference type="Proteomes" id="UP000663864">
    <property type="component" value="Unassembled WGS sequence"/>
</dbReference>